<dbReference type="InterPro" id="IPR036128">
    <property type="entry name" value="Plus3-like_sf"/>
</dbReference>
<dbReference type="PANTHER" id="PTHR13115:SF8">
    <property type="entry name" value="RNA POLYMERASE-ASSOCIATED PROTEIN RTF1 HOMOLOG"/>
    <property type="match status" value="1"/>
</dbReference>
<keyword evidence="9" id="KW-1185">Reference proteome</keyword>
<feature type="region of interest" description="Disordered" evidence="6">
    <location>
        <begin position="230"/>
        <end position="263"/>
    </location>
</feature>
<feature type="region of interest" description="Disordered" evidence="6">
    <location>
        <begin position="121"/>
        <end position="171"/>
    </location>
</feature>
<dbReference type="PANTHER" id="PTHR13115">
    <property type="entry name" value="RNA POLYMERASE-ASSOCIATED PROTEIN RTF1 HOMOLOG"/>
    <property type="match status" value="1"/>
</dbReference>
<evidence type="ECO:0000256" key="4">
    <source>
        <dbReference type="ARBA" id="ARBA00023242"/>
    </source>
</evidence>
<feature type="compositionally biased region" description="Acidic residues" evidence="6">
    <location>
        <begin position="37"/>
        <end position="49"/>
    </location>
</feature>
<proteinExistence type="predicted"/>
<keyword evidence="3" id="KW-0804">Transcription</keyword>
<evidence type="ECO:0000256" key="3">
    <source>
        <dbReference type="ARBA" id="ARBA00023163"/>
    </source>
</evidence>
<protein>
    <recommendedName>
        <fullName evidence="7">Plus3 domain-containing protein</fullName>
    </recommendedName>
</protein>
<evidence type="ECO:0000256" key="5">
    <source>
        <dbReference type="SAM" id="Coils"/>
    </source>
</evidence>
<feature type="compositionally biased region" description="Polar residues" evidence="6">
    <location>
        <begin position="18"/>
        <end position="27"/>
    </location>
</feature>
<dbReference type="InterPro" id="IPR004343">
    <property type="entry name" value="Plus-3_dom"/>
</dbReference>
<evidence type="ECO:0000256" key="6">
    <source>
        <dbReference type="SAM" id="MobiDB-lite"/>
    </source>
</evidence>
<dbReference type="Proteomes" id="UP001457282">
    <property type="component" value="Unassembled WGS sequence"/>
</dbReference>
<evidence type="ECO:0000313" key="8">
    <source>
        <dbReference type="EMBL" id="KAK9920019.1"/>
    </source>
</evidence>
<evidence type="ECO:0000313" key="9">
    <source>
        <dbReference type="Proteomes" id="UP001457282"/>
    </source>
</evidence>
<feature type="coiled-coil region" evidence="5">
    <location>
        <begin position="421"/>
        <end position="460"/>
    </location>
</feature>
<feature type="compositionally biased region" description="Basic and acidic residues" evidence="6">
    <location>
        <begin position="121"/>
        <end position="137"/>
    </location>
</feature>
<keyword evidence="5" id="KW-0175">Coiled coil</keyword>
<sequence length="586" mass="65383">MADLENLLLEAAGRTSAAVKNQHQLPPSSKHHGGSFSDDESDSGDEDLDEGRSYARRKPSQVPLKKRFDSTERGSDEEHNDDSDNESLNSDESDVGPDLYKDDADRRRLSELTELEREMILTNRAEKKDGKNFMEKLRSKRDKPRGIQSRKETSCVPLSRGVRSSARTAEKSAALGDVLNQLREKRLKQQDSKARNHLLDTSKGSAGGQGILPIKRKALGAASLIGSGQNEYAGGSQDEDVASTWDGESLDSDEESSQPPTYQDIKDITIPRSKLAKWFMEPFFEELIAGCFVRVGFGKSSSGPVYRLCMVQNVDATNLNRQYELEGKMTHKYLNCVLGSEHASKWQMALVSNSAPEEEEFNEWIREVKRSAGHMPSKHDVLEKRETVQKSNTFVYSATTVKQMLQEKKASARPVNIAVEKDRLRRQLEVAESKCDEVEVERIKTRLLELEASRQSQEKNSKAIRLAEMNRKNRFENFKNASGLKPINTNLKAGEAGYDPFSRRWTRSRNYYVPKPGGGDEAVVDETAEEANGTLGVTSKKAEAKVTGGFGMQATAAALEAAAEDDGRRHALTLTVSDYKRRRGLL</sequence>
<dbReference type="FunFam" id="3.90.70.200:FF:000003">
    <property type="entry name" value="RNA polymerase-associated protein RTF1"/>
    <property type="match status" value="1"/>
</dbReference>
<evidence type="ECO:0000256" key="1">
    <source>
        <dbReference type="ARBA" id="ARBA00004123"/>
    </source>
</evidence>
<dbReference type="GO" id="GO:1990269">
    <property type="term" value="F:RNA polymerase II C-terminal domain phosphoserine binding"/>
    <property type="evidence" value="ECO:0007669"/>
    <property type="project" value="TreeGrafter"/>
</dbReference>
<keyword evidence="2" id="KW-0805">Transcription regulation</keyword>
<dbReference type="Gene3D" id="3.90.70.200">
    <property type="entry name" value="Plus-3 domain"/>
    <property type="match status" value="1"/>
</dbReference>
<feature type="compositionally biased region" description="Acidic residues" evidence="6">
    <location>
        <begin position="78"/>
        <end position="95"/>
    </location>
</feature>
<comment type="caution">
    <text evidence="8">The sequence shown here is derived from an EMBL/GenBank/DDBJ whole genome shotgun (WGS) entry which is preliminary data.</text>
</comment>
<dbReference type="PROSITE" id="PS51360">
    <property type="entry name" value="PLUS3"/>
    <property type="match status" value="1"/>
</dbReference>
<feature type="compositionally biased region" description="Basic and acidic residues" evidence="6">
    <location>
        <begin position="66"/>
        <end position="77"/>
    </location>
</feature>
<dbReference type="SUPFAM" id="SSF159042">
    <property type="entry name" value="Plus3-like"/>
    <property type="match status" value="1"/>
</dbReference>
<feature type="domain" description="Plus3" evidence="7">
    <location>
        <begin position="259"/>
        <end position="393"/>
    </location>
</feature>
<dbReference type="GO" id="GO:0016593">
    <property type="term" value="C:Cdc73/Paf1 complex"/>
    <property type="evidence" value="ECO:0007669"/>
    <property type="project" value="TreeGrafter"/>
</dbReference>
<gene>
    <name evidence="8" type="ORF">M0R45_028585</name>
</gene>
<dbReference type="SMART" id="SM00719">
    <property type="entry name" value="Plus3"/>
    <property type="match status" value="1"/>
</dbReference>
<evidence type="ECO:0000259" key="7">
    <source>
        <dbReference type="PROSITE" id="PS51360"/>
    </source>
</evidence>
<dbReference type="EMBL" id="JBEDUW010000006">
    <property type="protein sequence ID" value="KAK9920019.1"/>
    <property type="molecule type" value="Genomic_DNA"/>
</dbReference>
<dbReference type="Pfam" id="PF03126">
    <property type="entry name" value="Plus-3"/>
    <property type="match status" value="1"/>
</dbReference>
<evidence type="ECO:0000256" key="2">
    <source>
        <dbReference type="ARBA" id="ARBA00023015"/>
    </source>
</evidence>
<dbReference type="AlphaFoldDB" id="A0AAW1W5L8"/>
<keyword evidence="4" id="KW-0539">Nucleus</keyword>
<name>A0AAW1W5L8_RUBAR</name>
<feature type="region of interest" description="Disordered" evidence="6">
    <location>
        <begin position="15"/>
        <end position="106"/>
    </location>
</feature>
<accession>A0AAW1W5L8</accession>
<dbReference type="GO" id="GO:0003677">
    <property type="term" value="F:DNA binding"/>
    <property type="evidence" value="ECO:0007669"/>
    <property type="project" value="InterPro"/>
</dbReference>
<comment type="subcellular location">
    <subcellularLocation>
        <location evidence="1">Nucleus</location>
    </subcellularLocation>
</comment>
<organism evidence="8 9">
    <name type="scientific">Rubus argutus</name>
    <name type="common">Southern blackberry</name>
    <dbReference type="NCBI Taxonomy" id="59490"/>
    <lineage>
        <taxon>Eukaryota</taxon>
        <taxon>Viridiplantae</taxon>
        <taxon>Streptophyta</taxon>
        <taxon>Embryophyta</taxon>
        <taxon>Tracheophyta</taxon>
        <taxon>Spermatophyta</taxon>
        <taxon>Magnoliopsida</taxon>
        <taxon>eudicotyledons</taxon>
        <taxon>Gunneridae</taxon>
        <taxon>Pentapetalae</taxon>
        <taxon>rosids</taxon>
        <taxon>fabids</taxon>
        <taxon>Rosales</taxon>
        <taxon>Rosaceae</taxon>
        <taxon>Rosoideae</taxon>
        <taxon>Rosoideae incertae sedis</taxon>
        <taxon>Rubus</taxon>
    </lineage>
</organism>
<reference evidence="8 9" key="1">
    <citation type="journal article" date="2023" name="G3 (Bethesda)">
        <title>A chromosome-length genome assembly and annotation of blackberry (Rubus argutus, cv. 'Hillquist').</title>
        <authorList>
            <person name="Bruna T."/>
            <person name="Aryal R."/>
            <person name="Dudchenko O."/>
            <person name="Sargent D.J."/>
            <person name="Mead D."/>
            <person name="Buti M."/>
            <person name="Cavallini A."/>
            <person name="Hytonen T."/>
            <person name="Andres J."/>
            <person name="Pham M."/>
            <person name="Weisz D."/>
            <person name="Mascagni F."/>
            <person name="Usai G."/>
            <person name="Natali L."/>
            <person name="Bassil N."/>
            <person name="Fernandez G.E."/>
            <person name="Lomsadze A."/>
            <person name="Armour M."/>
            <person name="Olukolu B."/>
            <person name="Poorten T."/>
            <person name="Britton C."/>
            <person name="Davik J."/>
            <person name="Ashrafi H."/>
            <person name="Aiden E.L."/>
            <person name="Borodovsky M."/>
            <person name="Worthington M."/>
        </authorList>
    </citation>
    <scope>NUCLEOTIDE SEQUENCE [LARGE SCALE GENOMIC DNA]</scope>
    <source>
        <strain evidence="8">PI 553951</strain>
    </source>
</reference>